<sequence>MSYPSPPGNPGSYGHRPPVPPPPGAPPPMPPGPPPGAPGAGVPGPGGPGAGAAGPGFPGQGAPGQGFPGQGAPGQGFPGQGAPGQGFPGYGGPGPGAPGAGIPPGPGPKKSTGRTCLTVFLGVVGGLALLAGGGLTAHTYSNASQNVSNRTAYGPALWRNEPVDKIFPKTLGPKADAQSDPADPKLAEWHRLGIAQETGCGDALTGDLAAEADKRGCEAALRATYVDPTGNLVATVAVLVLPKVDDPEKGMEGFFSEQRDKDVPSQGVKAFAVPDTLAEDWKDSRRNGTDGMQTTDTLYMPYAIAASAGSVDGRKAGHLPGEWGRHKFDAKSDRLPWREAAKTLASDLDQHLENLLLEETKPS</sequence>
<organism evidence="2 3">
    <name type="scientific">Streptomyces tubbatahanensis</name>
    <dbReference type="NCBI Taxonomy" id="2923272"/>
    <lineage>
        <taxon>Bacteria</taxon>
        <taxon>Bacillati</taxon>
        <taxon>Actinomycetota</taxon>
        <taxon>Actinomycetes</taxon>
        <taxon>Kitasatosporales</taxon>
        <taxon>Streptomycetaceae</taxon>
        <taxon>Streptomyces</taxon>
    </lineage>
</organism>
<dbReference type="Proteomes" id="UP001202244">
    <property type="component" value="Chromosome"/>
</dbReference>
<feature type="region of interest" description="Disordered" evidence="1">
    <location>
        <begin position="1"/>
        <end position="111"/>
    </location>
</feature>
<dbReference type="EMBL" id="CP093846">
    <property type="protein sequence ID" value="UNS99930.1"/>
    <property type="molecule type" value="Genomic_DNA"/>
</dbReference>
<feature type="compositionally biased region" description="Pro residues" evidence="1">
    <location>
        <begin position="17"/>
        <end position="37"/>
    </location>
</feature>
<evidence type="ECO:0000313" key="3">
    <source>
        <dbReference type="Proteomes" id="UP001202244"/>
    </source>
</evidence>
<proteinExistence type="predicted"/>
<keyword evidence="3" id="KW-1185">Reference proteome</keyword>
<evidence type="ECO:0000256" key="1">
    <source>
        <dbReference type="SAM" id="MobiDB-lite"/>
    </source>
</evidence>
<feature type="compositionally biased region" description="Gly residues" evidence="1">
    <location>
        <begin position="38"/>
        <end position="99"/>
    </location>
</feature>
<evidence type="ECO:0000313" key="2">
    <source>
        <dbReference type="EMBL" id="UNS99930.1"/>
    </source>
</evidence>
<reference evidence="2 3" key="1">
    <citation type="journal article" date="2023" name="Microbiol. Spectr.">
        <title>Synergy between Genome Mining, Metabolomics, and Bioinformatics Uncovers Antibacterial Chlorinated Carbazole Alkaloids and Their Biosynthetic Gene Cluster from Streptomyces tubbatahanensis sp. nov., a Novel Actinomycete Isolated from Sulu Sea, Philippines.</title>
        <authorList>
            <person name="Tenebro C.P."/>
            <person name="Trono D.J.V.L."/>
            <person name="Balida L.A.P."/>
            <person name="Bayog L.K.A."/>
            <person name="Bruna J.R."/>
            <person name="Sabido E.M."/>
            <person name="Caspe D.P.C."/>
            <person name="de Los Santos E.L.C."/>
            <person name="Saludes J.P."/>
            <person name="Dalisay D.S."/>
        </authorList>
    </citation>
    <scope>NUCLEOTIDE SEQUENCE [LARGE SCALE GENOMIC DNA]</scope>
    <source>
        <strain evidence="2 3">DSD3025</strain>
    </source>
</reference>
<gene>
    <name evidence="2" type="ORF">MMF93_28325</name>
</gene>
<name>A0ABY3XZE9_9ACTN</name>
<accession>A0ABY3XZE9</accession>
<dbReference type="RefSeq" id="WP_242755913.1">
    <property type="nucleotide sequence ID" value="NZ_CP093846.1"/>
</dbReference>
<protein>
    <submittedName>
        <fullName evidence="2">Uncharacterized protein</fullName>
    </submittedName>
</protein>